<evidence type="ECO:0000256" key="6">
    <source>
        <dbReference type="ARBA" id="ARBA00023136"/>
    </source>
</evidence>
<dbReference type="AlphaFoldDB" id="A0A1I3HTS5"/>
<feature type="transmembrane region" description="Helical" evidence="11">
    <location>
        <begin position="402"/>
        <end position="428"/>
    </location>
</feature>
<dbReference type="PANTHER" id="PTHR43427:SF6">
    <property type="entry name" value="CHLORIDE CHANNEL PROTEIN CLC-E"/>
    <property type="match status" value="1"/>
</dbReference>
<reference evidence="12 13" key="1">
    <citation type="submission" date="2016-10" db="EMBL/GenBank/DDBJ databases">
        <authorList>
            <person name="de Groot N.N."/>
        </authorList>
    </citation>
    <scope>NUCLEOTIDE SEQUENCE [LARGE SCALE GENOMIC DNA]</scope>
    <source>
        <strain evidence="12 13">CGMCC 1.11030</strain>
    </source>
</reference>
<feature type="transmembrane region" description="Helical" evidence="11">
    <location>
        <begin position="267"/>
        <end position="290"/>
    </location>
</feature>
<evidence type="ECO:0000256" key="3">
    <source>
        <dbReference type="ARBA" id="ARBA00022692"/>
    </source>
</evidence>
<dbReference type="GO" id="GO:0005254">
    <property type="term" value="F:chloride channel activity"/>
    <property type="evidence" value="ECO:0007669"/>
    <property type="project" value="UniProtKB-KW"/>
</dbReference>
<proteinExistence type="predicted"/>
<evidence type="ECO:0000256" key="8">
    <source>
        <dbReference type="ARBA" id="ARBA00023214"/>
    </source>
</evidence>
<dbReference type="SUPFAM" id="SSF81340">
    <property type="entry name" value="Clc chloride channel"/>
    <property type="match status" value="1"/>
</dbReference>
<dbReference type="STRING" id="1114924.SAMN05216258_106168"/>
<sequence>MAGRDEAGEDPSQDPGERGGGWRERLAAQACGQGRALRAWAVEHGPTGLFFWLLALAVGVAAGYAAIGFRLAIAAIQNAIYGADDHRLHSTLTGLDPLVIVATPVIGGLVVGVILHLFTADGRAGSVASVIEAAALKNGRLPMKTGLASAAASLVTLSTGGSTGREGPVVHLAATLSSWVSDRIGASPITARDLMGCAVAAAVSASFNAPIAGALFAMEVVLRHFALHAFAPIVIASIAGAVVSRVHLGDITEFDLPDHSLAFYQELPAFLILGLVCGLAAVAAMKAILVTEAWGDRFERWSRCPRWLRPGVAGLLLGLIALQFPHVIGVGYETTSRALTGDLGLHEAVIFALIKAAALAITLAGRMGGGVFSPSLMLGALTGLAFGYIAVGVFPSVSGSEILYALAGMGAVAASFLGAPLSTGLIIFELTGDWQTGVAVMASVSMATVVSARMVDKSFFLSLLESRNVHLAGGLESWLPGTIAVTHVMRLRGADDGAPDGMCWSLVEQGVTLAPTDTLEQALPQFERRGAGPFIPVVEQTPEGKPELLGAVFHLDALKAYNRALVEAHREEHS</sequence>
<evidence type="ECO:0000313" key="12">
    <source>
        <dbReference type="EMBL" id="SFI39062.1"/>
    </source>
</evidence>
<dbReference type="PANTHER" id="PTHR43427">
    <property type="entry name" value="CHLORIDE CHANNEL PROTEIN CLC-E"/>
    <property type="match status" value="1"/>
</dbReference>
<protein>
    <submittedName>
        <fullName evidence="12">Chloride channel protein, CIC family</fullName>
    </submittedName>
</protein>
<evidence type="ECO:0000256" key="7">
    <source>
        <dbReference type="ARBA" id="ARBA00023173"/>
    </source>
</evidence>
<keyword evidence="8" id="KW-0868">Chloride</keyword>
<keyword evidence="3 11" id="KW-0812">Transmembrane</keyword>
<feature type="region of interest" description="Disordered" evidence="10">
    <location>
        <begin position="1"/>
        <end position="21"/>
    </location>
</feature>
<evidence type="ECO:0000256" key="4">
    <source>
        <dbReference type="ARBA" id="ARBA00022989"/>
    </source>
</evidence>
<feature type="transmembrane region" description="Helical" evidence="11">
    <location>
        <begin position="49"/>
        <end position="76"/>
    </location>
</feature>
<keyword evidence="7" id="KW-0869">Chloride channel</keyword>
<feature type="transmembrane region" description="Helical" evidence="11">
    <location>
        <begin position="344"/>
        <end position="364"/>
    </location>
</feature>
<keyword evidence="9" id="KW-0407">Ion channel</keyword>
<keyword evidence="5" id="KW-0406">Ion transport</keyword>
<keyword evidence="2" id="KW-0813">Transport</keyword>
<evidence type="ECO:0000256" key="1">
    <source>
        <dbReference type="ARBA" id="ARBA00004141"/>
    </source>
</evidence>
<evidence type="ECO:0000256" key="5">
    <source>
        <dbReference type="ARBA" id="ARBA00023065"/>
    </source>
</evidence>
<dbReference type="CDD" id="cd00400">
    <property type="entry name" value="Voltage_gated_ClC"/>
    <property type="match status" value="1"/>
</dbReference>
<feature type="transmembrane region" description="Helical" evidence="11">
    <location>
        <begin position="311"/>
        <end position="332"/>
    </location>
</feature>
<gene>
    <name evidence="12" type="ORF">SAMN05216258_106168</name>
</gene>
<name>A0A1I3HTS5_9RHOB</name>
<feature type="transmembrane region" description="Helical" evidence="11">
    <location>
        <begin position="97"/>
        <end position="118"/>
    </location>
</feature>
<feature type="transmembrane region" description="Helical" evidence="11">
    <location>
        <begin position="376"/>
        <end position="396"/>
    </location>
</feature>
<keyword evidence="4 11" id="KW-1133">Transmembrane helix</keyword>
<keyword evidence="6 11" id="KW-0472">Membrane</keyword>
<dbReference type="Proteomes" id="UP000199377">
    <property type="component" value="Unassembled WGS sequence"/>
</dbReference>
<evidence type="ECO:0000256" key="2">
    <source>
        <dbReference type="ARBA" id="ARBA00022448"/>
    </source>
</evidence>
<dbReference type="Pfam" id="PF00654">
    <property type="entry name" value="Voltage_CLC"/>
    <property type="match status" value="1"/>
</dbReference>
<dbReference type="GO" id="GO:0034707">
    <property type="term" value="C:chloride channel complex"/>
    <property type="evidence" value="ECO:0007669"/>
    <property type="project" value="UniProtKB-KW"/>
</dbReference>
<comment type="subcellular location">
    <subcellularLocation>
        <location evidence="1">Membrane</location>
        <topology evidence="1">Multi-pass membrane protein</topology>
    </subcellularLocation>
</comment>
<dbReference type="OrthoDB" id="9767361at2"/>
<accession>A0A1I3HTS5</accession>
<evidence type="ECO:0000256" key="10">
    <source>
        <dbReference type="SAM" id="MobiDB-lite"/>
    </source>
</evidence>
<organism evidence="12 13">
    <name type="scientific">Albimonas pacifica</name>
    <dbReference type="NCBI Taxonomy" id="1114924"/>
    <lineage>
        <taxon>Bacteria</taxon>
        <taxon>Pseudomonadati</taxon>
        <taxon>Pseudomonadota</taxon>
        <taxon>Alphaproteobacteria</taxon>
        <taxon>Rhodobacterales</taxon>
        <taxon>Paracoccaceae</taxon>
        <taxon>Albimonas</taxon>
    </lineage>
</organism>
<dbReference type="InterPro" id="IPR050368">
    <property type="entry name" value="ClC-type_chloride_channel"/>
</dbReference>
<evidence type="ECO:0000256" key="9">
    <source>
        <dbReference type="ARBA" id="ARBA00023303"/>
    </source>
</evidence>
<feature type="transmembrane region" description="Helical" evidence="11">
    <location>
        <begin position="198"/>
        <end position="218"/>
    </location>
</feature>
<evidence type="ECO:0000313" key="13">
    <source>
        <dbReference type="Proteomes" id="UP000199377"/>
    </source>
</evidence>
<dbReference type="Gene3D" id="1.10.3080.10">
    <property type="entry name" value="Clc chloride channel"/>
    <property type="match status" value="1"/>
</dbReference>
<dbReference type="InterPro" id="IPR014743">
    <property type="entry name" value="Cl-channel_core"/>
</dbReference>
<evidence type="ECO:0000256" key="11">
    <source>
        <dbReference type="SAM" id="Phobius"/>
    </source>
</evidence>
<dbReference type="PRINTS" id="PR00762">
    <property type="entry name" value="CLCHANNEL"/>
</dbReference>
<keyword evidence="13" id="KW-1185">Reference proteome</keyword>
<dbReference type="RefSeq" id="WP_092860523.1">
    <property type="nucleotide sequence ID" value="NZ_FOQH01000006.1"/>
</dbReference>
<feature type="transmembrane region" description="Helical" evidence="11">
    <location>
        <begin position="225"/>
        <end position="247"/>
    </location>
</feature>
<dbReference type="InterPro" id="IPR001807">
    <property type="entry name" value="ClC"/>
</dbReference>
<dbReference type="EMBL" id="FOQH01000006">
    <property type="protein sequence ID" value="SFI39062.1"/>
    <property type="molecule type" value="Genomic_DNA"/>
</dbReference>